<accession>A0A6A5ZVB9</accession>
<evidence type="ECO:0000313" key="2">
    <source>
        <dbReference type="Proteomes" id="UP000799771"/>
    </source>
</evidence>
<dbReference type="GeneID" id="54407484"/>
<evidence type="ECO:0000313" key="1">
    <source>
        <dbReference type="EMBL" id="KAF2123449.1"/>
    </source>
</evidence>
<dbReference type="EMBL" id="ML977527">
    <property type="protein sequence ID" value="KAF2123449.1"/>
    <property type="molecule type" value="Genomic_DNA"/>
</dbReference>
<sequence>MEPRIPIHRIRQYGSNDQLVKVSVLPVHDIDLRLPADVAKTGRRIPMNANMLETPVLRRMDKRRVTNNPVQTIDIQPQIRRLGQFCGFENCLVAHCLRRGVAYSRNNGRESQVSHGSQIG</sequence>
<proteinExistence type="predicted"/>
<organism evidence="1 2">
    <name type="scientific">Dothidotthia symphoricarpi CBS 119687</name>
    <dbReference type="NCBI Taxonomy" id="1392245"/>
    <lineage>
        <taxon>Eukaryota</taxon>
        <taxon>Fungi</taxon>
        <taxon>Dikarya</taxon>
        <taxon>Ascomycota</taxon>
        <taxon>Pezizomycotina</taxon>
        <taxon>Dothideomycetes</taxon>
        <taxon>Pleosporomycetidae</taxon>
        <taxon>Pleosporales</taxon>
        <taxon>Dothidotthiaceae</taxon>
        <taxon>Dothidotthia</taxon>
    </lineage>
</organism>
<dbReference type="Proteomes" id="UP000799771">
    <property type="component" value="Unassembled WGS sequence"/>
</dbReference>
<dbReference type="Pfam" id="PF11917">
    <property type="entry name" value="DUF3435"/>
    <property type="match status" value="1"/>
</dbReference>
<dbReference type="OrthoDB" id="3692314at2759"/>
<reference evidence="1" key="1">
    <citation type="journal article" date="2020" name="Stud. Mycol.">
        <title>101 Dothideomycetes genomes: a test case for predicting lifestyles and emergence of pathogens.</title>
        <authorList>
            <person name="Haridas S."/>
            <person name="Albert R."/>
            <person name="Binder M."/>
            <person name="Bloem J."/>
            <person name="Labutti K."/>
            <person name="Salamov A."/>
            <person name="Andreopoulos B."/>
            <person name="Baker S."/>
            <person name="Barry K."/>
            <person name="Bills G."/>
            <person name="Bluhm B."/>
            <person name="Cannon C."/>
            <person name="Castanera R."/>
            <person name="Culley D."/>
            <person name="Daum C."/>
            <person name="Ezra D."/>
            <person name="Gonzalez J."/>
            <person name="Henrissat B."/>
            <person name="Kuo A."/>
            <person name="Liang C."/>
            <person name="Lipzen A."/>
            <person name="Lutzoni F."/>
            <person name="Magnuson J."/>
            <person name="Mondo S."/>
            <person name="Nolan M."/>
            <person name="Ohm R."/>
            <person name="Pangilinan J."/>
            <person name="Park H.-J."/>
            <person name="Ramirez L."/>
            <person name="Alfaro M."/>
            <person name="Sun H."/>
            <person name="Tritt A."/>
            <person name="Yoshinaga Y."/>
            <person name="Zwiers L.-H."/>
            <person name="Turgeon B."/>
            <person name="Goodwin S."/>
            <person name="Spatafora J."/>
            <person name="Crous P."/>
            <person name="Grigoriev I."/>
        </authorList>
    </citation>
    <scope>NUCLEOTIDE SEQUENCE</scope>
    <source>
        <strain evidence="1">CBS 119687</strain>
    </source>
</reference>
<keyword evidence="2" id="KW-1185">Reference proteome</keyword>
<dbReference type="RefSeq" id="XP_033517843.1">
    <property type="nucleotide sequence ID" value="XM_033667052.1"/>
</dbReference>
<gene>
    <name evidence="1" type="ORF">P153DRAFT_362012</name>
</gene>
<dbReference type="AlphaFoldDB" id="A0A6A5ZVB9"/>
<dbReference type="InterPro" id="IPR021842">
    <property type="entry name" value="DUF3435"/>
</dbReference>
<name>A0A6A5ZVB9_9PLEO</name>
<protein>
    <submittedName>
        <fullName evidence="1">Uncharacterized protein</fullName>
    </submittedName>
</protein>